<keyword evidence="1" id="KW-0472">Membrane</keyword>
<keyword evidence="1" id="KW-0812">Transmembrane</keyword>
<keyword evidence="1" id="KW-1133">Transmembrane helix</keyword>
<accession>A0A806FL57</accession>
<dbReference type="EMBL" id="CP002915">
    <property type="protein sequence ID" value="AEK29714.1"/>
    <property type="molecule type" value="Genomic_DNA"/>
</dbReference>
<evidence type="ECO:0000313" key="3">
    <source>
        <dbReference type="Proteomes" id="UP000008394"/>
    </source>
</evidence>
<evidence type="ECO:0000256" key="1">
    <source>
        <dbReference type="SAM" id="Phobius"/>
    </source>
</evidence>
<proteinExistence type="predicted"/>
<evidence type="ECO:0000313" key="2">
    <source>
        <dbReference type="EMBL" id="AEK29714.1"/>
    </source>
</evidence>
<organism evidence="2 3">
    <name type="scientific">Bifidobacterium animalis subsp. lactis CNCM I-2494</name>
    <dbReference type="NCBI Taxonomy" id="1042403"/>
    <lineage>
        <taxon>Bacteria</taxon>
        <taxon>Bacillati</taxon>
        <taxon>Actinomycetota</taxon>
        <taxon>Actinomycetes</taxon>
        <taxon>Bifidobacteriales</taxon>
        <taxon>Bifidobacteriaceae</taxon>
        <taxon>Bifidobacterium</taxon>
    </lineage>
</organism>
<dbReference type="InterPro" id="IPR011990">
    <property type="entry name" value="TPR-like_helical_dom_sf"/>
</dbReference>
<dbReference type="AlphaFoldDB" id="A0A806FL57"/>
<feature type="transmembrane region" description="Helical" evidence="1">
    <location>
        <begin position="150"/>
        <end position="176"/>
    </location>
</feature>
<dbReference type="KEGG" id="bnm:BALAC2494_00867"/>
<reference evidence="2 3" key="1">
    <citation type="journal article" date="2011" name="J. Bacteriol.">
        <title>Genome Sequence of the Probiotic Strain Bifidobacterium animalis subsp. lactis CNCM I-2494.</title>
        <authorList>
            <person name="Chervaux C."/>
            <person name="Grimaldi C."/>
            <person name="Bolotin A."/>
            <person name="Quinquis B."/>
            <person name="Legrain-Raspaud S."/>
            <person name="van Hylckama Vlieg J.E."/>
            <person name="Denariaz G."/>
            <person name="Smokvina T."/>
        </authorList>
    </citation>
    <scope>NUCLEOTIDE SEQUENCE [LARGE SCALE GENOMIC DNA]</scope>
    <source>
        <strain evidence="2 3">CNCM I-2494</strain>
    </source>
</reference>
<gene>
    <name evidence="2" type="ORF">BALAC2494_00867</name>
</gene>
<protein>
    <submittedName>
        <fullName evidence="2">Tetratricopeptide repeat family protein</fullName>
    </submittedName>
</protein>
<dbReference type="SUPFAM" id="SSF48452">
    <property type="entry name" value="TPR-like"/>
    <property type="match status" value="1"/>
</dbReference>
<dbReference type="Gene3D" id="1.25.40.10">
    <property type="entry name" value="Tetratricopeptide repeat domain"/>
    <property type="match status" value="1"/>
</dbReference>
<sequence>MGNLQMRARRCMPRGEWCVYCVSVKQCKAGVGDMAEQESALDFIEATHLWSQHAQFVGRAEGAPNPFRTIYGVEAQPGGVWDVMTRFHTICERLQLPFHVSTSVEVNPATGDMAVAFGAPEPTQFPTAVPDSHGRARDCTGKRAQWTAAYALRLAALLANIGFAVNTGIIGVTVIARAGEPDGQTLFSLGFNRVDFHFTTAKLFADGTIDDAQFDVDPAQLLAAFDVDSARVEFDADGWFAPTEDPELPESLCELRTPLGEDARELPDSLKSLLRADRVCDLDIADQASLSIRDIHQIAQENADSPVTAVVELGGALTTLKQELSVSTSIRQPLYCEREALRLLVSEAAGDAATRYRTVPGAIAAVRSELARFDMKLGQLDDALRELQELQRISPTSVQGGIAEAMAYSMAGDTARAVDAIRQALKLAVVPDEVAFLYCLLGQMFAMAGETDTAIDAYYVASTVAAQTAYTGVARQAMEALLAQIGSADDDGERDERSFTATVDARPTAPSRGHALGSLQAAGIPISPTQPVIQTLTRAAMLLADAGVPLAAYDGVEILAEYSAEPTLLWMCRALQEGAGCAR</sequence>
<dbReference type="Proteomes" id="UP000008394">
    <property type="component" value="Chromosome"/>
</dbReference>
<name>A0A806FL57_BIFAN</name>